<dbReference type="AlphaFoldDB" id="A0ABD2MT17"/>
<evidence type="ECO:0000256" key="1">
    <source>
        <dbReference type="SAM" id="MobiDB-lite"/>
    </source>
</evidence>
<evidence type="ECO:0000313" key="3">
    <source>
        <dbReference type="Proteomes" id="UP001516400"/>
    </source>
</evidence>
<proteinExistence type="predicted"/>
<organism evidence="2 3">
    <name type="scientific">Cryptolaemus montrouzieri</name>
    <dbReference type="NCBI Taxonomy" id="559131"/>
    <lineage>
        <taxon>Eukaryota</taxon>
        <taxon>Metazoa</taxon>
        <taxon>Ecdysozoa</taxon>
        <taxon>Arthropoda</taxon>
        <taxon>Hexapoda</taxon>
        <taxon>Insecta</taxon>
        <taxon>Pterygota</taxon>
        <taxon>Neoptera</taxon>
        <taxon>Endopterygota</taxon>
        <taxon>Coleoptera</taxon>
        <taxon>Polyphaga</taxon>
        <taxon>Cucujiformia</taxon>
        <taxon>Coccinelloidea</taxon>
        <taxon>Coccinellidae</taxon>
        <taxon>Scymninae</taxon>
        <taxon>Scymnini</taxon>
        <taxon>Cryptolaemus</taxon>
    </lineage>
</organism>
<comment type="caution">
    <text evidence="2">The sequence shown here is derived from an EMBL/GenBank/DDBJ whole genome shotgun (WGS) entry which is preliminary data.</text>
</comment>
<accession>A0ABD2MT17</accession>
<keyword evidence="3" id="KW-1185">Reference proteome</keyword>
<dbReference type="EMBL" id="JABFTP020000021">
    <property type="protein sequence ID" value="KAL3269611.1"/>
    <property type="molecule type" value="Genomic_DNA"/>
</dbReference>
<dbReference type="Proteomes" id="UP001516400">
    <property type="component" value="Unassembled WGS sequence"/>
</dbReference>
<reference evidence="2 3" key="1">
    <citation type="journal article" date="2021" name="BMC Biol.">
        <title>Horizontally acquired antibacterial genes associated with adaptive radiation of ladybird beetles.</title>
        <authorList>
            <person name="Li H.S."/>
            <person name="Tang X.F."/>
            <person name="Huang Y.H."/>
            <person name="Xu Z.Y."/>
            <person name="Chen M.L."/>
            <person name="Du X.Y."/>
            <person name="Qiu B.Y."/>
            <person name="Chen P.T."/>
            <person name="Zhang W."/>
            <person name="Slipinski A."/>
            <person name="Escalona H.E."/>
            <person name="Waterhouse R.M."/>
            <person name="Zwick A."/>
            <person name="Pang H."/>
        </authorList>
    </citation>
    <scope>NUCLEOTIDE SEQUENCE [LARGE SCALE GENOMIC DNA]</scope>
    <source>
        <strain evidence="2">SYSU2018</strain>
    </source>
</reference>
<name>A0ABD2MT17_9CUCU</name>
<feature type="region of interest" description="Disordered" evidence="1">
    <location>
        <begin position="1"/>
        <end position="20"/>
    </location>
</feature>
<feature type="compositionally biased region" description="Basic and acidic residues" evidence="1">
    <location>
        <begin position="1"/>
        <end position="11"/>
    </location>
</feature>
<protein>
    <submittedName>
        <fullName evidence="2">Uncharacterized protein</fullName>
    </submittedName>
</protein>
<sequence length="152" mass="18024">MARENAVERTKASQKPSAVREDYKFPKNTVKQVRKNSLGETTTLNRFDFLESEIIDKTTWTNMIKRTRELKTEYKKAKVLQMELTQKTTREELSWRTKIEFFIDELKSEEKLGIIIKRVTIEQKEEEISSDSEELGFPVTKVSRRSRDARHH</sequence>
<evidence type="ECO:0000313" key="2">
    <source>
        <dbReference type="EMBL" id="KAL3269611.1"/>
    </source>
</evidence>
<gene>
    <name evidence="2" type="ORF">HHI36_008675</name>
</gene>